<organism evidence="1 2">
    <name type="scientific">Streptomyces lucensis JCM 4490</name>
    <dbReference type="NCBI Taxonomy" id="1306176"/>
    <lineage>
        <taxon>Bacteria</taxon>
        <taxon>Bacillati</taxon>
        <taxon>Actinomycetota</taxon>
        <taxon>Actinomycetes</taxon>
        <taxon>Kitasatosporales</taxon>
        <taxon>Streptomycetaceae</taxon>
        <taxon>Streptomyces</taxon>
    </lineage>
</organism>
<accession>A0A918MSA0</accession>
<reference evidence="1" key="1">
    <citation type="journal article" date="2014" name="Int. J. Syst. Evol. Microbiol.">
        <title>Complete genome sequence of Corynebacterium casei LMG S-19264T (=DSM 44701T), isolated from a smear-ripened cheese.</title>
        <authorList>
            <consortium name="US DOE Joint Genome Institute (JGI-PGF)"/>
            <person name="Walter F."/>
            <person name="Albersmeier A."/>
            <person name="Kalinowski J."/>
            <person name="Ruckert C."/>
        </authorList>
    </citation>
    <scope>NUCLEOTIDE SEQUENCE</scope>
    <source>
        <strain evidence="1">JCM 4490</strain>
    </source>
</reference>
<name>A0A918MSA0_9ACTN</name>
<dbReference type="EMBL" id="BMUE01000007">
    <property type="protein sequence ID" value="GGW55446.1"/>
    <property type="molecule type" value="Genomic_DNA"/>
</dbReference>
<keyword evidence="2" id="KW-1185">Reference proteome</keyword>
<evidence type="ECO:0000313" key="1">
    <source>
        <dbReference type="EMBL" id="GGW55446.1"/>
    </source>
</evidence>
<dbReference type="AlphaFoldDB" id="A0A918MSA0"/>
<protein>
    <submittedName>
        <fullName evidence="1">Uncharacterized protein</fullName>
    </submittedName>
</protein>
<sequence length="60" mass="5887">MDGMADVSGLGTGQAGSQVLARTRFQTSLQSVGQGPVGVGTAGCDAVAESVLREGGQYTG</sequence>
<dbReference type="Proteomes" id="UP000620224">
    <property type="component" value="Unassembled WGS sequence"/>
</dbReference>
<comment type="caution">
    <text evidence="1">The sequence shown here is derived from an EMBL/GenBank/DDBJ whole genome shotgun (WGS) entry which is preliminary data.</text>
</comment>
<proteinExistence type="predicted"/>
<evidence type="ECO:0000313" key="2">
    <source>
        <dbReference type="Proteomes" id="UP000620224"/>
    </source>
</evidence>
<gene>
    <name evidence="1" type="ORF">GCM10010503_35630</name>
</gene>
<reference evidence="1" key="2">
    <citation type="submission" date="2020-09" db="EMBL/GenBank/DDBJ databases">
        <authorList>
            <person name="Sun Q."/>
            <person name="Ohkuma M."/>
        </authorList>
    </citation>
    <scope>NUCLEOTIDE SEQUENCE</scope>
    <source>
        <strain evidence="1">JCM 4490</strain>
    </source>
</reference>